<dbReference type="Proteomes" id="UP001221898">
    <property type="component" value="Unassembled WGS sequence"/>
</dbReference>
<evidence type="ECO:0000313" key="3">
    <source>
        <dbReference type="Proteomes" id="UP001221898"/>
    </source>
</evidence>
<keyword evidence="3" id="KW-1185">Reference proteome</keyword>
<reference evidence="2" key="1">
    <citation type="journal article" date="2023" name="Science">
        <title>Genome structures resolve the early diversification of teleost fishes.</title>
        <authorList>
            <person name="Parey E."/>
            <person name="Louis A."/>
            <person name="Montfort J."/>
            <person name="Bouchez O."/>
            <person name="Roques C."/>
            <person name="Iampietro C."/>
            <person name="Lluch J."/>
            <person name="Castinel A."/>
            <person name="Donnadieu C."/>
            <person name="Desvignes T."/>
            <person name="Floi Bucao C."/>
            <person name="Jouanno E."/>
            <person name="Wen M."/>
            <person name="Mejri S."/>
            <person name="Dirks R."/>
            <person name="Jansen H."/>
            <person name="Henkel C."/>
            <person name="Chen W.J."/>
            <person name="Zahm M."/>
            <person name="Cabau C."/>
            <person name="Klopp C."/>
            <person name="Thompson A.W."/>
            <person name="Robinson-Rechavi M."/>
            <person name="Braasch I."/>
            <person name="Lecointre G."/>
            <person name="Bobe J."/>
            <person name="Postlethwait J.H."/>
            <person name="Berthelot C."/>
            <person name="Roest Crollius H."/>
            <person name="Guiguen Y."/>
        </authorList>
    </citation>
    <scope>NUCLEOTIDE SEQUENCE</scope>
    <source>
        <strain evidence="2">NC1722</strain>
    </source>
</reference>
<feature type="region of interest" description="Disordered" evidence="1">
    <location>
        <begin position="62"/>
        <end position="91"/>
    </location>
</feature>
<proteinExistence type="predicted"/>
<evidence type="ECO:0000256" key="1">
    <source>
        <dbReference type="SAM" id="MobiDB-lite"/>
    </source>
</evidence>
<gene>
    <name evidence="2" type="ORF">AAFF_G00111220</name>
</gene>
<sequence length="130" mass="14824">MAAAIKQWSILKSVKAQSIDRQSEDWLMCHIEEQCHDSAVGLRYPLLGSPVFREVLTERAVEQNAMSSPEPRGPVRSQRPDPDHWLTKGRGGNRIVAWSSPVRTSHASAYSSARLRVTEMRLRKRWKSTK</sequence>
<evidence type="ECO:0000313" key="2">
    <source>
        <dbReference type="EMBL" id="KAJ8390108.1"/>
    </source>
</evidence>
<name>A0AAD7RTZ0_9TELE</name>
<dbReference type="AlphaFoldDB" id="A0AAD7RTZ0"/>
<protein>
    <submittedName>
        <fullName evidence="2">Uncharacterized protein</fullName>
    </submittedName>
</protein>
<comment type="caution">
    <text evidence="2">The sequence shown here is derived from an EMBL/GenBank/DDBJ whole genome shotgun (WGS) entry which is preliminary data.</text>
</comment>
<organism evidence="2 3">
    <name type="scientific">Aldrovandia affinis</name>
    <dbReference type="NCBI Taxonomy" id="143900"/>
    <lineage>
        <taxon>Eukaryota</taxon>
        <taxon>Metazoa</taxon>
        <taxon>Chordata</taxon>
        <taxon>Craniata</taxon>
        <taxon>Vertebrata</taxon>
        <taxon>Euteleostomi</taxon>
        <taxon>Actinopterygii</taxon>
        <taxon>Neopterygii</taxon>
        <taxon>Teleostei</taxon>
        <taxon>Notacanthiformes</taxon>
        <taxon>Halosauridae</taxon>
        <taxon>Aldrovandia</taxon>
    </lineage>
</organism>
<dbReference type="EMBL" id="JAINUG010000174">
    <property type="protein sequence ID" value="KAJ8390108.1"/>
    <property type="molecule type" value="Genomic_DNA"/>
</dbReference>
<accession>A0AAD7RTZ0</accession>